<evidence type="ECO:0000313" key="2">
    <source>
        <dbReference type="Proteomes" id="UP000076798"/>
    </source>
</evidence>
<reference evidence="1 2" key="1">
    <citation type="journal article" date="2016" name="Mol. Biol. Evol.">
        <title>Comparative Genomics of Early-Diverging Mushroom-Forming Fungi Provides Insights into the Origins of Lignocellulose Decay Capabilities.</title>
        <authorList>
            <person name="Nagy L.G."/>
            <person name="Riley R."/>
            <person name="Tritt A."/>
            <person name="Adam C."/>
            <person name="Daum C."/>
            <person name="Floudas D."/>
            <person name="Sun H."/>
            <person name="Yadav J.S."/>
            <person name="Pangilinan J."/>
            <person name="Larsson K.H."/>
            <person name="Matsuura K."/>
            <person name="Barry K."/>
            <person name="Labutti K."/>
            <person name="Kuo R."/>
            <person name="Ohm R.A."/>
            <person name="Bhattacharya S.S."/>
            <person name="Shirouzu T."/>
            <person name="Yoshinaga Y."/>
            <person name="Martin F.M."/>
            <person name="Grigoriev I.V."/>
            <person name="Hibbett D.S."/>
        </authorList>
    </citation>
    <scope>NUCLEOTIDE SEQUENCE [LARGE SCALE GENOMIC DNA]</scope>
    <source>
        <strain evidence="1 2">HHB10207 ss-3</strain>
    </source>
</reference>
<dbReference type="EMBL" id="KV428281">
    <property type="protein sequence ID" value="KZT32942.1"/>
    <property type="molecule type" value="Genomic_DNA"/>
</dbReference>
<name>A0A165Y6W6_9AGAM</name>
<dbReference type="AlphaFoldDB" id="A0A165Y6W6"/>
<organism evidence="1 2">
    <name type="scientific">Sistotremastrum suecicum HHB10207 ss-3</name>
    <dbReference type="NCBI Taxonomy" id="1314776"/>
    <lineage>
        <taxon>Eukaryota</taxon>
        <taxon>Fungi</taxon>
        <taxon>Dikarya</taxon>
        <taxon>Basidiomycota</taxon>
        <taxon>Agaricomycotina</taxon>
        <taxon>Agaricomycetes</taxon>
        <taxon>Sistotremastrales</taxon>
        <taxon>Sistotremastraceae</taxon>
        <taxon>Sistotremastrum</taxon>
    </lineage>
</organism>
<sequence>MPWSRRYRFLNLGSKFSTRLFTKALLTGTGPSARYQSAAIGHQILQQTRHSFLYSEAHSDPAFCPAYISVVISSLLGAALTRDFSVLAGLLLPTLNLPAPELCDQEATVAHHQ</sequence>
<gene>
    <name evidence="1" type="ORF">SISSUDRAFT_458614</name>
</gene>
<keyword evidence="2" id="KW-1185">Reference proteome</keyword>
<proteinExistence type="predicted"/>
<accession>A0A165Y6W6</accession>
<protein>
    <submittedName>
        <fullName evidence="1">Uncharacterized protein</fullName>
    </submittedName>
</protein>
<dbReference type="Proteomes" id="UP000076798">
    <property type="component" value="Unassembled WGS sequence"/>
</dbReference>
<evidence type="ECO:0000313" key="1">
    <source>
        <dbReference type="EMBL" id="KZT32942.1"/>
    </source>
</evidence>